<dbReference type="InterPro" id="IPR000014">
    <property type="entry name" value="PAS"/>
</dbReference>
<dbReference type="InterPro" id="IPR003018">
    <property type="entry name" value="GAF"/>
</dbReference>
<dbReference type="SUPFAM" id="SSF47384">
    <property type="entry name" value="Homodimeric domain of signal transducing histidine kinase"/>
    <property type="match status" value="1"/>
</dbReference>
<dbReference type="Pfam" id="PF02518">
    <property type="entry name" value="HATPase_c"/>
    <property type="match status" value="1"/>
</dbReference>
<feature type="domain" description="PAS" evidence="8">
    <location>
        <begin position="30"/>
        <end position="85"/>
    </location>
</feature>
<dbReference type="RefSeq" id="WP_142443683.1">
    <property type="nucleotide sequence ID" value="NZ_SESI01000002.1"/>
</dbReference>
<dbReference type="InterPro" id="IPR035965">
    <property type="entry name" value="PAS-like_dom_sf"/>
</dbReference>
<feature type="domain" description="Histidine kinase" evidence="7">
    <location>
        <begin position="301"/>
        <end position="492"/>
    </location>
</feature>
<keyword evidence="6" id="KW-0902">Two-component regulatory system</keyword>
<dbReference type="SMART" id="SM00387">
    <property type="entry name" value="HATPase_c"/>
    <property type="match status" value="1"/>
</dbReference>
<proteinExistence type="predicted"/>
<evidence type="ECO:0000259" key="8">
    <source>
        <dbReference type="PROSITE" id="PS50112"/>
    </source>
</evidence>
<dbReference type="CDD" id="cd00130">
    <property type="entry name" value="PAS"/>
    <property type="match status" value="1"/>
</dbReference>
<dbReference type="PANTHER" id="PTHR43711">
    <property type="entry name" value="TWO-COMPONENT HISTIDINE KINASE"/>
    <property type="match status" value="1"/>
</dbReference>
<dbReference type="PANTHER" id="PTHR43711:SF1">
    <property type="entry name" value="HISTIDINE KINASE 1"/>
    <property type="match status" value="1"/>
</dbReference>
<sequence length="501" mass="53171">MITAMDDRHSDPSEPPLFAAVERLVGVGGWVYDSDSETLSATDEAARISGCASPAAMTLDAVIDCFHPDDQPAVRAAIADAIETGAAFESEWRLDSDEPRWVRVYGEPVDGEGSSRLSGAIEEITDQRRHEGRLNALFETNRRLLDAETPPAVAEVAVTAAADVLGLSLNGVHLYDPTADALEPAAMSDAAREAFGEPPTFAAGEGIAWTVFKTGEARVFDDVRAADAVYNDDTAVRSEIAVPLGDHGVFLAAASTPNAFDERTVSLAKLLGTAVETALDQLEQKRRLRRQNDRLEAFAGIVSHDLRNPLSVATAGIEVARTQGAEADALDRVETAHERMETLIDDLLALAETGQDLNPDALGPVSLSRVAEDAWATIAADQASLVVDDDSHLIADASRLQQLLENLCANSIEHSEGPVTVRIGTLPDGFYVADDGPGINPADREAVFETGYSTADEGTGLGLRIVRTVAEAHGWTATLTESATGGARFEITGVDHATDHS</sequence>
<evidence type="ECO:0000256" key="4">
    <source>
        <dbReference type="ARBA" id="ARBA00022679"/>
    </source>
</evidence>
<comment type="catalytic activity">
    <reaction evidence="1">
        <text>ATP + protein L-histidine = ADP + protein N-phospho-L-histidine.</text>
        <dbReference type="EC" id="2.7.13.3"/>
    </reaction>
</comment>
<dbReference type="SUPFAM" id="SSF55781">
    <property type="entry name" value="GAF domain-like"/>
    <property type="match status" value="1"/>
</dbReference>
<dbReference type="InterPro" id="IPR029016">
    <property type="entry name" value="GAF-like_dom_sf"/>
</dbReference>
<dbReference type="Proteomes" id="UP000315385">
    <property type="component" value="Unassembled WGS sequence"/>
</dbReference>
<protein>
    <recommendedName>
        <fullName evidence="2">histidine kinase</fullName>
        <ecNumber evidence="2">2.7.13.3</ecNumber>
    </recommendedName>
</protein>
<dbReference type="InterPro" id="IPR013655">
    <property type="entry name" value="PAS_fold_3"/>
</dbReference>
<dbReference type="Gene3D" id="3.30.450.20">
    <property type="entry name" value="PAS domain"/>
    <property type="match status" value="1"/>
</dbReference>
<dbReference type="PRINTS" id="PR00344">
    <property type="entry name" value="BCTRLSENSOR"/>
</dbReference>
<dbReference type="CDD" id="cd00082">
    <property type="entry name" value="HisKA"/>
    <property type="match status" value="1"/>
</dbReference>
<accession>A0A544QNT3</accession>
<dbReference type="InterPro" id="IPR036097">
    <property type="entry name" value="HisK_dim/P_sf"/>
</dbReference>
<dbReference type="SMART" id="SM00065">
    <property type="entry name" value="GAF"/>
    <property type="match status" value="1"/>
</dbReference>
<dbReference type="InterPro" id="IPR036890">
    <property type="entry name" value="HATPase_C_sf"/>
</dbReference>
<dbReference type="InterPro" id="IPR003594">
    <property type="entry name" value="HATPase_dom"/>
</dbReference>
<keyword evidence="4" id="KW-0808">Transferase</keyword>
<evidence type="ECO:0000256" key="5">
    <source>
        <dbReference type="ARBA" id="ARBA00022777"/>
    </source>
</evidence>
<dbReference type="Gene3D" id="3.30.565.10">
    <property type="entry name" value="Histidine kinase-like ATPase, C-terminal domain"/>
    <property type="match status" value="1"/>
</dbReference>
<gene>
    <name evidence="9" type="ORF">EWF95_08800</name>
</gene>
<keyword evidence="5" id="KW-0418">Kinase</keyword>
<dbReference type="InterPro" id="IPR005467">
    <property type="entry name" value="His_kinase_dom"/>
</dbReference>
<dbReference type="SUPFAM" id="SSF55785">
    <property type="entry name" value="PYP-like sensor domain (PAS domain)"/>
    <property type="match status" value="1"/>
</dbReference>
<keyword evidence="3" id="KW-0597">Phosphoprotein</keyword>
<dbReference type="AlphaFoldDB" id="A0A544QNT3"/>
<dbReference type="InterPro" id="IPR004358">
    <property type="entry name" value="Sig_transdc_His_kin-like_C"/>
</dbReference>
<dbReference type="Pfam" id="PF13185">
    <property type="entry name" value="GAF_2"/>
    <property type="match status" value="1"/>
</dbReference>
<evidence type="ECO:0000313" key="9">
    <source>
        <dbReference type="EMBL" id="TQQ80571.1"/>
    </source>
</evidence>
<dbReference type="Gene3D" id="1.10.287.130">
    <property type="match status" value="1"/>
</dbReference>
<dbReference type="EC" id="2.7.13.3" evidence="2"/>
<dbReference type="Gene3D" id="3.30.450.40">
    <property type="match status" value="1"/>
</dbReference>
<organism evidence="9 10">
    <name type="scientific">Halonotius roseus</name>
    <dbReference type="NCBI Taxonomy" id="2511997"/>
    <lineage>
        <taxon>Archaea</taxon>
        <taxon>Methanobacteriati</taxon>
        <taxon>Methanobacteriota</taxon>
        <taxon>Stenosarchaea group</taxon>
        <taxon>Halobacteria</taxon>
        <taxon>Halobacteriales</taxon>
        <taxon>Haloferacaceae</taxon>
        <taxon>Halonotius</taxon>
    </lineage>
</organism>
<keyword evidence="10" id="KW-1185">Reference proteome</keyword>
<evidence type="ECO:0000313" key="10">
    <source>
        <dbReference type="Proteomes" id="UP000315385"/>
    </source>
</evidence>
<dbReference type="PROSITE" id="PS50109">
    <property type="entry name" value="HIS_KIN"/>
    <property type="match status" value="1"/>
</dbReference>
<dbReference type="GO" id="GO:0000155">
    <property type="term" value="F:phosphorelay sensor kinase activity"/>
    <property type="evidence" value="ECO:0007669"/>
    <property type="project" value="InterPro"/>
</dbReference>
<dbReference type="SMART" id="SM00388">
    <property type="entry name" value="HisKA"/>
    <property type="match status" value="1"/>
</dbReference>
<evidence type="ECO:0000259" key="7">
    <source>
        <dbReference type="PROSITE" id="PS50109"/>
    </source>
</evidence>
<dbReference type="EMBL" id="SESI01000002">
    <property type="protein sequence ID" value="TQQ80571.1"/>
    <property type="molecule type" value="Genomic_DNA"/>
</dbReference>
<evidence type="ECO:0000256" key="6">
    <source>
        <dbReference type="ARBA" id="ARBA00023012"/>
    </source>
</evidence>
<name>A0A544QNT3_9EURY</name>
<comment type="caution">
    <text evidence="9">The sequence shown here is derived from an EMBL/GenBank/DDBJ whole genome shotgun (WGS) entry which is preliminary data.</text>
</comment>
<evidence type="ECO:0000256" key="2">
    <source>
        <dbReference type="ARBA" id="ARBA00012438"/>
    </source>
</evidence>
<dbReference type="InterPro" id="IPR003661">
    <property type="entry name" value="HisK_dim/P_dom"/>
</dbReference>
<dbReference type="Pfam" id="PF08447">
    <property type="entry name" value="PAS_3"/>
    <property type="match status" value="1"/>
</dbReference>
<dbReference type="PROSITE" id="PS50112">
    <property type="entry name" value="PAS"/>
    <property type="match status" value="1"/>
</dbReference>
<dbReference type="OrthoDB" id="8127at2157"/>
<dbReference type="SUPFAM" id="SSF55874">
    <property type="entry name" value="ATPase domain of HSP90 chaperone/DNA topoisomerase II/histidine kinase"/>
    <property type="match status" value="1"/>
</dbReference>
<evidence type="ECO:0000256" key="1">
    <source>
        <dbReference type="ARBA" id="ARBA00000085"/>
    </source>
</evidence>
<evidence type="ECO:0000256" key="3">
    <source>
        <dbReference type="ARBA" id="ARBA00022553"/>
    </source>
</evidence>
<reference evidence="9 10" key="1">
    <citation type="submission" date="2019-02" db="EMBL/GenBank/DDBJ databases">
        <title>Halonotius sp. a new haloqrchaeon isolated from saline water.</title>
        <authorList>
            <person name="Duran-Viseras A."/>
            <person name="Sanchez-Porro C."/>
            <person name="Ventosa A."/>
        </authorList>
    </citation>
    <scope>NUCLEOTIDE SEQUENCE [LARGE SCALE GENOMIC DNA]</scope>
    <source>
        <strain evidence="9 10">F9-27</strain>
    </source>
</reference>
<dbReference type="InterPro" id="IPR050736">
    <property type="entry name" value="Sensor_HK_Regulatory"/>
</dbReference>
<dbReference type="Pfam" id="PF00512">
    <property type="entry name" value="HisKA"/>
    <property type="match status" value="1"/>
</dbReference>